<dbReference type="Pfam" id="PF00866">
    <property type="entry name" value="Ring_hydroxyl_B"/>
    <property type="match status" value="1"/>
</dbReference>
<evidence type="ECO:0000256" key="2">
    <source>
        <dbReference type="ARBA" id="ARBA00023002"/>
    </source>
</evidence>
<dbReference type="SUPFAM" id="SSF54427">
    <property type="entry name" value="NTF2-like"/>
    <property type="match status" value="1"/>
</dbReference>
<dbReference type="InterPro" id="IPR032710">
    <property type="entry name" value="NTF2-like_dom_sf"/>
</dbReference>
<proteinExistence type="inferred from homology"/>
<organism evidence="3 4">
    <name type="scientific">Candidatus Segetimicrobium genomatis</name>
    <dbReference type="NCBI Taxonomy" id="2569760"/>
    <lineage>
        <taxon>Bacteria</taxon>
        <taxon>Bacillati</taxon>
        <taxon>Candidatus Sysuimicrobiota</taxon>
        <taxon>Candidatus Sysuimicrobiia</taxon>
        <taxon>Candidatus Sysuimicrobiales</taxon>
        <taxon>Candidatus Segetimicrobiaceae</taxon>
        <taxon>Candidatus Segetimicrobium</taxon>
    </lineage>
</organism>
<comment type="similarity">
    <text evidence="1">Belongs to the bacterial ring-hydroxylating dioxygenase beta subunit family.</text>
</comment>
<comment type="caution">
    <text evidence="3">The sequence shown here is derived from an EMBL/GenBank/DDBJ whole genome shotgun (WGS) entry which is preliminary data.</text>
</comment>
<dbReference type="AlphaFoldDB" id="A0A537LMN6"/>
<dbReference type="Proteomes" id="UP000318661">
    <property type="component" value="Unassembled WGS sequence"/>
</dbReference>
<accession>A0A537LMN6</accession>
<evidence type="ECO:0000256" key="1">
    <source>
        <dbReference type="ARBA" id="ARBA00009570"/>
    </source>
</evidence>
<name>A0A537LMN6_9BACT</name>
<evidence type="ECO:0000313" key="3">
    <source>
        <dbReference type="EMBL" id="TMJ09274.1"/>
    </source>
</evidence>
<dbReference type="GO" id="GO:0016491">
    <property type="term" value="F:oxidoreductase activity"/>
    <property type="evidence" value="ECO:0007669"/>
    <property type="project" value="UniProtKB-KW"/>
</dbReference>
<reference evidence="3 4" key="1">
    <citation type="journal article" date="2019" name="Nat. Microbiol.">
        <title>Mediterranean grassland soil C-N compound turnover is dependent on rainfall and depth, and is mediated by genomically divergent microorganisms.</title>
        <authorList>
            <person name="Diamond S."/>
            <person name="Andeer P.F."/>
            <person name="Li Z."/>
            <person name="Crits-Christoph A."/>
            <person name="Burstein D."/>
            <person name="Anantharaman K."/>
            <person name="Lane K.R."/>
            <person name="Thomas B.C."/>
            <person name="Pan C."/>
            <person name="Northen T.R."/>
            <person name="Banfield J.F."/>
        </authorList>
    </citation>
    <scope>NUCLEOTIDE SEQUENCE [LARGE SCALE GENOMIC DNA]</scope>
    <source>
        <strain evidence="3">NP_2</strain>
    </source>
</reference>
<dbReference type="InterPro" id="IPR000391">
    <property type="entry name" value="Rng_hydr_dOase-bsu"/>
</dbReference>
<keyword evidence="2" id="KW-0560">Oxidoreductase</keyword>
<protein>
    <recommendedName>
        <fullName evidence="5">Aromatic-ring-hydroxylating dioxygenase subunit beta</fullName>
    </recommendedName>
</protein>
<dbReference type="Gene3D" id="3.10.450.50">
    <property type="match status" value="1"/>
</dbReference>
<evidence type="ECO:0008006" key="5">
    <source>
        <dbReference type="Google" id="ProtNLM"/>
    </source>
</evidence>
<gene>
    <name evidence="3" type="ORF">E6G99_02965</name>
</gene>
<dbReference type="EMBL" id="VBAJ01000061">
    <property type="protein sequence ID" value="TMJ09274.1"/>
    <property type="molecule type" value="Genomic_DNA"/>
</dbReference>
<sequence>MGFHLMGGPMALAGRVDLEERRQAALDLLTQYIRIVDDPRRIEEWPALFSDDAEYIVITRENHERNLPIAVIRDDSKDRIADRVTIIREFWGAGGRAADRHYNDAWPRHVVGPVWVEFSESGDALVGANFAVYQSVQVDVAPRLLAVGEYKDVVEFSGATATYKAKKVILDTSVLQDVFVYPL</sequence>
<evidence type="ECO:0000313" key="4">
    <source>
        <dbReference type="Proteomes" id="UP000318661"/>
    </source>
</evidence>